<accession>A0AAD5P3V9</accession>
<dbReference type="GO" id="GO:0003723">
    <property type="term" value="F:RNA binding"/>
    <property type="evidence" value="ECO:0007669"/>
    <property type="project" value="UniProtKB-KW"/>
</dbReference>
<feature type="compositionally biased region" description="Basic and acidic residues" evidence="4">
    <location>
        <begin position="161"/>
        <end position="171"/>
    </location>
</feature>
<keyword evidence="3" id="KW-0508">mRNA splicing</keyword>
<dbReference type="EMBL" id="JAJSOW010000002">
    <property type="protein sequence ID" value="KAI9197975.1"/>
    <property type="molecule type" value="Genomic_DNA"/>
</dbReference>
<name>A0AAD5P3V9_ACENE</name>
<sequence length="213" mass="23326">MLKLLMFEHCLDSVCTGQDEQIWSEEREASNQTASSNVHEVVSSTPVTSISVNSLTGVPYSASLTKQNVSVDSVQLTQATRPMRRLYVENVPASASEKAVMEFLNNIFLSSDPGRERPSTCGISYTRGCFSALSCDGCSFSGCILRIRHPKDFIETAKVKEEDTELEPAKEMKRKSSSRRKSSSHQSKAKARKSGGNSADGAKLDKPNIVDEP</sequence>
<evidence type="ECO:0000256" key="3">
    <source>
        <dbReference type="ARBA" id="ARBA00023187"/>
    </source>
</evidence>
<dbReference type="GO" id="GO:0008380">
    <property type="term" value="P:RNA splicing"/>
    <property type="evidence" value="ECO:0007669"/>
    <property type="project" value="UniProtKB-KW"/>
</dbReference>
<dbReference type="PANTHER" id="PTHR23139">
    <property type="entry name" value="RNA-BINDING PROTEIN"/>
    <property type="match status" value="1"/>
</dbReference>
<organism evidence="5 6">
    <name type="scientific">Acer negundo</name>
    <name type="common">Box elder</name>
    <dbReference type="NCBI Taxonomy" id="4023"/>
    <lineage>
        <taxon>Eukaryota</taxon>
        <taxon>Viridiplantae</taxon>
        <taxon>Streptophyta</taxon>
        <taxon>Embryophyta</taxon>
        <taxon>Tracheophyta</taxon>
        <taxon>Spermatophyta</taxon>
        <taxon>Magnoliopsida</taxon>
        <taxon>eudicotyledons</taxon>
        <taxon>Gunneridae</taxon>
        <taxon>Pentapetalae</taxon>
        <taxon>rosids</taxon>
        <taxon>malvids</taxon>
        <taxon>Sapindales</taxon>
        <taxon>Sapindaceae</taxon>
        <taxon>Hippocastanoideae</taxon>
        <taxon>Acereae</taxon>
        <taxon>Acer</taxon>
    </lineage>
</organism>
<reference evidence="5 6" key="1">
    <citation type="journal article" date="2022" name="Plant J.">
        <title>Strategies of tolerance reflected in two North American maple genomes.</title>
        <authorList>
            <person name="McEvoy S.L."/>
            <person name="Sezen U.U."/>
            <person name="Trouern-Trend A."/>
            <person name="McMahon S.M."/>
            <person name="Schaberg P.G."/>
            <person name="Yang J."/>
            <person name="Wegrzyn J.L."/>
            <person name="Swenson N.G."/>
        </authorList>
    </citation>
    <scope>NUCLEOTIDE SEQUENCE [LARGE SCALE GENOMIC DNA]</scope>
    <source>
        <strain evidence="5">91603</strain>
    </source>
</reference>
<evidence type="ECO:0008006" key="7">
    <source>
        <dbReference type="Google" id="ProtNLM"/>
    </source>
</evidence>
<keyword evidence="6" id="KW-1185">Reference proteome</keyword>
<dbReference type="Proteomes" id="UP001064489">
    <property type="component" value="Chromosome 13"/>
</dbReference>
<gene>
    <name evidence="5" type="ORF">LWI28_007820</name>
</gene>
<feature type="compositionally biased region" description="Basic and acidic residues" evidence="4">
    <location>
        <begin position="202"/>
        <end position="213"/>
    </location>
</feature>
<dbReference type="AlphaFoldDB" id="A0AAD5P3V9"/>
<keyword evidence="2" id="KW-0694">RNA-binding</keyword>
<feature type="compositionally biased region" description="Basic residues" evidence="4">
    <location>
        <begin position="172"/>
        <end position="193"/>
    </location>
</feature>
<keyword evidence="1" id="KW-0507">mRNA processing</keyword>
<feature type="region of interest" description="Disordered" evidence="4">
    <location>
        <begin position="161"/>
        <end position="213"/>
    </location>
</feature>
<comment type="caution">
    <text evidence="5">The sequence shown here is derived from an EMBL/GenBank/DDBJ whole genome shotgun (WGS) entry which is preliminary data.</text>
</comment>
<evidence type="ECO:0000256" key="2">
    <source>
        <dbReference type="ARBA" id="ARBA00022884"/>
    </source>
</evidence>
<evidence type="ECO:0000256" key="4">
    <source>
        <dbReference type="SAM" id="MobiDB-lite"/>
    </source>
</evidence>
<dbReference type="GO" id="GO:0006397">
    <property type="term" value="P:mRNA processing"/>
    <property type="evidence" value="ECO:0007669"/>
    <property type="project" value="UniProtKB-KW"/>
</dbReference>
<evidence type="ECO:0000313" key="5">
    <source>
        <dbReference type="EMBL" id="KAI9197975.1"/>
    </source>
</evidence>
<protein>
    <recommendedName>
        <fullName evidence="7">RRM domain-containing protein</fullName>
    </recommendedName>
</protein>
<evidence type="ECO:0000313" key="6">
    <source>
        <dbReference type="Proteomes" id="UP001064489"/>
    </source>
</evidence>
<proteinExistence type="predicted"/>
<evidence type="ECO:0000256" key="1">
    <source>
        <dbReference type="ARBA" id="ARBA00022664"/>
    </source>
</evidence>